<evidence type="ECO:0000256" key="17">
    <source>
        <dbReference type="PIRNR" id="PIRNR000882"/>
    </source>
</evidence>
<evidence type="ECO:0000256" key="11">
    <source>
        <dbReference type="ARBA" id="ARBA00022839"/>
    </source>
</evidence>
<evidence type="ECO:0000256" key="1">
    <source>
        <dbReference type="ARBA" id="ARBA00001936"/>
    </source>
</evidence>
<dbReference type="CDD" id="cd00840">
    <property type="entry name" value="MPP_Mre11_N"/>
    <property type="match status" value="1"/>
</dbReference>
<dbReference type="PANTHER" id="PTHR10139:SF1">
    <property type="entry name" value="DOUBLE-STRAND BREAK REPAIR PROTEIN MRE11"/>
    <property type="match status" value="1"/>
</dbReference>
<dbReference type="Pfam" id="PF04152">
    <property type="entry name" value="Mre11_DNA_bind"/>
    <property type="match status" value="1"/>
</dbReference>
<dbReference type="FunFam" id="3.60.21.10:FF:000011">
    <property type="entry name" value="Double-strand break repair protein"/>
    <property type="match status" value="1"/>
</dbReference>
<comment type="subcellular location">
    <subcellularLocation>
        <location evidence="3">Chromosome</location>
        <location evidence="3">Telomere</location>
    </subcellularLocation>
    <subcellularLocation>
        <location evidence="2 17">Nucleus</location>
    </subcellularLocation>
</comment>
<comment type="similarity">
    <text evidence="4 17 18">Belongs to the MRE11/RAD32 family.</text>
</comment>
<dbReference type="Ensembl" id="ENSMUNT00000004189.2">
    <property type="protein sequence ID" value="ENSMUNP00000003558.2"/>
    <property type="gene ID" value="ENSMUNG00000003033.2"/>
</dbReference>
<keyword evidence="12" id="KW-0779">Telomere</keyword>
<evidence type="ECO:0000256" key="6">
    <source>
        <dbReference type="ARBA" id="ARBA00022722"/>
    </source>
</evidence>
<dbReference type="InterPro" id="IPR007281">
    <property type="entry name" value="Mre11_DNA-bd"/>
</dbReference>
<evidence type="ECO:0000256" key="18">
    <source>
        <dbReference type="RuleBase" id="RU003447"/>
    </source>
</evidence>
<reference evidence="20" key="2">
    <citation type="submission" date="2025-08" db="UniProtKB">
        <authorList>
            <consortium name="Ensembl"/>
        </authorList>
    </citation>
    <scope>IDENTIFICATION</scope>
</reference>
<dbReference type="GO" id="GO:0030145">
    <property type="term" value="F:manganese ion binding"/>
    <property type="evidence" value="ECO:0007669"/>
    <property type="project" value="UniProtKB-UniRule"/>
</dbReference>
<evidence type="ECO:0000256" key="10">
    <source>
        <dbReference type="ARBA" id="ARBA00022801"/>
    </source>
</evidence>
<dbReference type="Pfam" id="PF00149">
    <property type="entry name" value="Metallophos"/>
    <property type="match status" value="1"/>
</dbReference>
<dbReference type="Gene3D" id="3.30.110.110">
    <property type="entry name" value="Mre11, capping domain"/>
    <property type="match status" value="1"/>
</dbReference>
<evidence type="ECO:0000313" key="20">
    <source>
        <dbReference type="Ensembl" id="ENSMUNP00000003558.2"/>
    </source>
</evidence>
<dbReference type="GO" id="GO:0000724">
    <property type="term" value="P:double-strand break repair via homologous recombination"/>
    <property type="evidence" value="ECO:0007669"/>
    <property type="project" value="TreeGrafter"/>
</dbReference>
<dbReference type="FunFam" id="3.30.110.110:FF:000001">
    <property type="entry name" value="Double-strand break repair protein"/>
    <property type="match status" value="1"/>
</dbReference>
<dbReference type="GO" id="GO:0000723">
    <property type="term" value="P:telomere maintenance"/>
    <property type="evidence" value="ECO:0007669"/>
    <property type="project" value="TreeGrafter"/>
</dbReference>
<keyword evidence="15 17" id="KW-0539">Nucleus</keyword>
<dbReference type="InterPro" id="IPR029052">
    <property type="entry name" value="Metallo-depent_PP-like"/>
</dbReference>
<dbReference type="GO" id="GO:0097552">
    <property type="term" value="P:mitochondrial double-strand break repair via homologous recombination"/>
    <property type="evidence" value="ECO:0007669"/>
    <property type="project" value="TreeGrafter"/>
</dbReference>
<dbReference type="InterPro" id="IPR038487">
    <property type="entry name" value="Mre11_capping_dom"/>
</dbReference>
<proteinExistence type="inferred from homology"/>
<evidence type="ECO:0000256" key="19">
    <source>
        <dbReference type="SAM" id="MobiDB-lite"/>
    </source>
</evidence>
<dbReference type="InterPro" id="IPR004843">
    <property type="entry name" value="Calcineurin-like_PHP"/>
</dbReference>
<keyword evidence="8 17" id="KW-0255">Endonuclease</keyword>
<feature type="compositionally biased region" description="Basic and acidic residues" evidence="19">
    <location>
        <begin position="496"/>
        <end position="506"/>
    </location>
</feature>
<feature type="compositionally biased region" description="Basic residues" evidence="19">
    <location>
        <begin position="562"/>
        <end position="572"/>
    </location>
</feature>
<evidence type="ECO:0000256" key="12">
    <source>
        <dbReference type="ARBA" id="ARBA00022895"/>
    </source>
</evidence>
<comment type="cofactor">
    <cofactor evidence="1 17">
        <name>Mn(2+)</name>
        <dbReference type="ChEBI" id="CHEBI:29035"/>
    </cofactor>
</comment>
<keyword evidence="6 17" id="KW-0540">Nuclease</keyword>
<keyword evidence="21" id="KW-1185">Reference proteome</keyword>
<accession>A0A8C6ITV6</accession>
<dbReference type="GO" id="GO:0000014">
    <property type="term" value="F:single-stranded DNA endodeoxyribonuclease activity"/>
    <property type="evidence" value="ECO:0007669"/>
    <property type="project" value="TreeGrafter"/>
</dbReference>
<name>A0A8C6ITV6_MELUD</name>
<dbReference type="SMART" id="SM01347">
    <property type="entry name" value="Mre11_DNA_bind"/>
    <property type="match status" value="1"/>
</dbReference>
<dbReference type="PIRSF" id="PIRSF000882">
    <property type="entry name" value="DSB_repair_MRE11"/>
    <property type="match status" value="1"/>
</dbReference>
<dbReference type="PANTHER" id="PTHR10139">
    <property type="entry name" value="DOUBLE-STRAND BREAK REPAIR PROTEIN MRE11"/>
    <property type="match status" value="1"/>
</dbReference>
<evidence type="ECO:0000256" key="15">
    <source>
        <dbReference type="ARBA" id="ARBA00023242"/>
    </source>
</evidence>
<dbReference type="GO" id="GO:0000781">
    <property type="term" value="C:chromosome, telomeric region"/>
    <property type="evidence" value="ECO:0007669"/>
    <property type="project" value="UniProtKB-SubCell"/>
</dbReference>
<keyword evidence="14 17" id="KW-0464">Manganese</keyword>
<evidence type="ECO:0000256" key="8">
    <source>
        <dbReference type="ARBA" id="ARBA00022759"/>
    </source>
</evidence>
<sequence>MSTINSEDDEDTFKILIATDIHLGYMEKDPVRGKDTFVTFNEILDHAQKHEVDFILLGGDLFHDNKPSRKTIHACLESLRKYCMGDRPVQFEILSDQAVNFYNSMFPWVNYQDENFNISIPVFSIHGNHDDPTGADALCALDILSCAGLLNHFGHSASVEKIDISPILLRKGRTKIALYGLGAIPDERLYRMFVNKQVTMLRPKEDEDSWFNLFVIHQNRSKHGATNYIPEQFLDDFLNLVVWGHEHECKIAPCQNQQQHFYVSQPGSSVVTSLSPGEAVKKCGKKMKMQKIALETVRTFYMEDIVLADHPDLFNPDNPKVTQAIQAFCMEKVEMMLDNAERERLSNPRQPGKPLIRLRVDYAGGFEPFSVHRFSQKYMDRVANPKDIVHFFRRREQKEKNDNDLDFGNLVSRPASDEMTLRVEDLVKQYFQTAEKKVQLSLLTERGMGEAVQEFVDKEEKDAIEELVKFQLEKTQRFLKERRTAAEEEKIDEEVRKFRESRKKNAEEEDEEVREDAMTRARAQRSEDAVLVTASSDEEAMDTGMKGSGDSDDGFPATLTRGRGRARGRARGARGQNPTARGSSQRRRGSSGRESGPSSRTYKPLSVPAKNASIMDGRTLICPEDVCLMMKCLNSLY</sequence>
<dbReference type="InterPro" id="IPR003701">
    <property type="entry name" value="Mre11"/>
</dbReference>
<dbReference type="GO" id="GO:0035861">
    <property type="term" value="C:site of double-strand break"/>
    <property type="evidence" value="ECO:0007669"/>
    <property type="project" value="TreeGrafter"/>
</dbReference>
<dbReference type="GO" id="GO:0030870">
    <property type="term" value="C:Mre11 complex"/>
    <property type="evidence" value="ECO:0007669"/>
    <property type="project" value="UniProtKB-UniRule"/>
</dbReference>
<protein>
    <recommendedName>
        <fullName evidence="17">Double-strand break repair protein</fullName>
    </recommendedName>
</protein>
<gene>
    <name evidence="20" type="primary">LOC101879426</name>
</gene>
<keyword evidence="16 17" id="KW-0469">Meiosis</keyword>
<feature type="region of interest" description="Disordered" evidence="19">
    <location>
        <begin position="496"/>
        <end position="607"/>
    </location>
</feature>
<dbReference type="SUPFAM" id="SSF56300">
    <property type="entry name" value="Metallo-dependent phosphatases"/>
    <property type="match status" value="1"/>
</dbReference>
<dbReference type="Gene3D" id="3.60.21.10">
    <property type="match status" value="1"/>
</dbReference>
<reference evidence="20" key="1">
    <citation type="submission" date="2020-03" db="EMBL/GenBank/DDBJ databases">
        <title>Melopsittacus undulatus (budgerigar) genome, bMelUnd1, maternal haplotype with Z.</title>
        <authorList>
            <person name="Gedman G."/>
            <person name="Mountcastle J."/>
            <person name="Haase B."/>
            <person name="Formenti G."/>
            <person name="Wright T."/>
            <person name="Apodaca J."/>
            <person name="Pelan S."/>
            <person name="Chow W."/>
            <person name="Rhie A."/>
            <person name="Howe K."/>
            <person name="Fedrigo O."/>
            <person name="Jarvis E.D."/>
        </authorList>
    </citation>
    <scope>NUCLEOTIDE SEQUENCE [LARGE SCALE GENOMIC DNA]</scope>
</reference>
<dbReference type="InterPro" id="IPR041796">
    <property type="entry name" value="Mre11_N"/>
</dbReference>
<evidence type="ECO:0000256" key="14">
    <source>
        <dbReference type="ARBA" id="ARBA00023211"/>
    </source>
</evidence>
<evidence type="ECO:0000256" key="2">
    <source>
        <dbReference type="ARBA" id="ARBA00004123"/>
    </source>
</evidence>
<evidence type="ECO:0000256" key="4">
    <source>
        <dbReference type="ARBA" id="ARBA00009028"/>
    </source>
</evidence>
<evidence type="ECO:0000256" key="9">
    <source>
        <dbReference type="ARBA" id="ARBA00022763"/>
    </source>
</evidence>
<dbReference type="GO" id="GO:0006303">
    <property type="term" value="P:double-strand break repair via nonhomologous end joining"/>
    <property type="evidence" value="ECO:0007669"/>
    <property type="project" value="TreeGrafter"/>
</dbReference>
<accession>A0A8V5FSS1</accession>
<evidence type="ECO:0000256" key="5">
    <source>
        <dbReference type="ARBA" id="ARBA00022454"/>
    </source>
</evidence>
<comment type="function">
    <text evidence="17">Core component of the MRN complex, which plays a central role in double-strand break (DSB) repair, DNA recombination, maintenance of telomere integrity and meiosis. The MRN complex is involved in the repair of DNA double-strand breaks (DSBs) via homologous recombination (HR), an error-free mechanism which primarily occurs during S and G2 phases. The complex (1) mediates the end resection of damaged DNA, which generates proper single-stranded DNA, a key initial steps in HR, and is (2) required for the recruitment of other repair factors and efficient activation of ATM and ATR upon DNA damage. Within the MRN complex, MRE11 possesses both single-strand endonuclease activity and double-strand-specific 3'-5' exonuclease activity. MRE11 first endonucleolytically cleaves the 5' strand at DNA DSB ends to prevent non-homologous end joining (NHEJ) and licence HR. It then generates a single-stranded DNA gap via 3' to 5' exonucleolytic degradation, which is required for single-strand invasion and recombination.</text>
</comment>
<evidence type="ECO:0000256" key="13">
    <source>
        <dbReference type="ARBA" id="ARBA00023204"/>
    </source>
</evidence>
<evidence type="ECO:0000256" key="3">
    <source>
        <dbReference type="ARBA" id="ARBA00004574"/>
    </source>
</evidence>
<dbReference type="GO" id="GO:0008296">
    <property type="term" value="F:3'-5'-DNA exonuclease activity"/>
    <property type="evidence" value="ECO:0007669"/>
    <property type="project" value="InterPro"/>
</dbReference>
<evidence type="ECO:0000256" key="7">
    <source>
        <dbReference type="ARBA" id="ARBA00022723"/>
    </source>
</evidence>
<dbReference type="AlphaFoldDB" id="A0A8C6ITV6"/>
<dbReference type="GO" id="GO:0031573">
    <property type="term" value="P:mitotic intra-S DNA damage checkpoint signaling"/>
    <property type="evidence" value="ECO:0007669"/>
    <property type="project" value="TreeGrafter"/>
</dbReference>
<keyword evidence="13 17" id="KW-0234">DNA repair</keyword>
<reference evidence="20" key="3">
    <citation type="submission" date="2025-09" db="UniProtKB">
        <authorList>
            <consortium name="Ensembl"/>
        </authorList>
    </citation>
    <scope>IDENTIFICATION</scope>
</reference>
<dbReference type="Proteomes" id="UP000694405">
    <property type="component" value="Chromosome 2"/>
</dbReference>
<keyword evidence="9 17" id="KW-0227">DNA damage</keyword>
<evidence type="ECO:0000313" key="21">
    <source>
        <dbReference type="Proteomes" id="UP000694405"/>
    </source>
</evidence>
<feature type="compositionally biased region" description="Basic and acidic residues" evidence="19">
    <location>
        <begin position="515"/>
        <end position="528"/>
    </location>
</feature>
<keyword evidence="7" id="KW-0479">Metal-binding</keyword>
<keyword evidence="11 17" id="KW-0269">Exonuclease</keyword>
<keyword evidence="10 17" id="KW-0378">Hydrolase</keyword>
<keyword evidence="5" id="KW-0158">Chromosome</keyword>
<evidence type="ECO:0000256" key="16">
    <source>
        <dbReference type="ARBA" id="ARBA00023254"/>
    </source>
</evidence>
<dbReference type="NCBIfam" id="TIGR00583">
    <property type="entry name" value="mre11"/>
    <property type="match status" value="1"/>
</dbReference>
<organism evidence="20 21">
    <name type="scientific">Melopsittacus undulatus</name>
    <name type="common">Budgerigar</name>
    <name type="synonym">Psittacus undulatus</name>
    <dbReference type="NCBI Taxonomy" id="13146"/>
    <lineage>
        <taxon>Eukaryota</taxon>
        <taxon>Metazoa</taxon>
        <taxon>Chordata</taxon>
        <taxon>Craniata</taxon>
        <taxon>Vertebrata</taxon>
        <taxon>Euteleostomi</taxon>
        <taxon>Archelosauria</taxon>
        <taxon>Archosauria</taxon>
        <taxon>Dinosauria</taxon>
        <taxon>Saurischia</taxon>
        <taxon>Theropoda</taxon>
        <taxon>Coelurosauria</taxon>
        <taxon>Aves</taxon>
        <taxon>Neognathae</taxon>
        <taxon>Neoaves</taxon>
        <taxon>Telluraves</taxon>
        <taxon>Australaves</taxon>
        <taxon>Psittaciformes</taxon>
        <taxon>Psittaculidae</taxon>
        <taxon>Melopsittacus</taxon>
    </lineage>
</organism>
<dbReference type="GO" id="GO:0042138">
    <property type="term" value="P:meiotic DNA double-strand break formation"/>
    <property type="evidence" value="ECO:0007669"/>
    <property type="project" value="TreeGrafter"/>
</dbReference>
<dbReference type="GO" id="GO:0007095">
    <property type="term" value="P:mitotic G2 DNA damage checkpoint signaling"/>
    <property type="evidence" value="ECO:0007669"/>
    <property type="project" value="TreeGrafter"/>
</dbReference>